<sequence>MPLKVGDKVRFLNDIGGGEIVGMLDGRTAMVRNQDGFDIPTLLTELIEDRPFMPESRPTASSAHRPTPAAAPTVAPPVRPDPNLALMTVGMPTQALLLGIATRDWNDTLRGPYDLYVINDFPQSAYITLGAWEQQHVRTFFAGRVKPKSARLAITVEPDELFEFALVQVQALLYDAEPHQPCPPVAINIEVKRGKFARPGAFQKNRYLETPLYLITVHDQQKEFTPPSATLEDGMAAETLTPEQKEALLAHLGREDLQKAAESKEKAEEKKVSVPNHLNEEVVIDLHMEALIHHPVSMEPHEMLEFQLSHFKKAMENALADGQVKRLIAIHGVGNGRLRNAVLATLRSDYPGCQWQDASFREYGWGATLVFIHRGQGQ</sequence>
<dbReference type="SUPFAM" id="SSF158949">
    <property type="entry name" value="Smr-associated domain-like"/>
    <property type="match status" value="1"/>
</dbReference>
<proteinExistence type="predicted"/>
<evidence type="ECO:0000313" key="4">
    <source>
        <dbReference type="EMBL" id="KQM08154.1"/>
    </source>
</evidence>
<dbReference type="InterPro" id="IPR036781">
    <property type="entry name" value="Smr_assoc-like_sf"/>
</dbReference>
<protein>
    <submittedName>
        <fullName evidence="4">Uncharacterized protein</fullName>
    </submittedName>
</protein>
<name>A0A0Q4B6M9_9BACT</name>
<organism evidence="4 5">
    <name type="scientific">Candidatus [Bacteroides] periocalifornicus</name>
    <dbReference type="NCBI Taxonomy" id="1702214"/>
    <lineage>
        <taxon>Bacteria</taxon>
        <taxon>Pseudomonadati</taxon>
        <taxon>Bacteroidota</taxon>
    </lineage>
</organism>
<feature type="region of interest" description="Disordered" evidence="1">
    <location>
        <begin position="53"/>
        <end position="77"/>
    </location>
</feature>
<reference evidence="4" key="1">
    <citation type="submission" date="2015-08" db="EMBL/GenBank/DDBJ databases">
        <title>Candidatus Bacteriodes Periocalifornicus.</title>
        <authorList>
            <person name="McLean J.S."/>
            <person name="Kelley S."/>
        </authorList>
    </citation>
    <scope>NUCLEOTIDE SEQUENCE [LARGE SCALE GENOMIC DNA]</scope>
    <source>
        <strain evidence="4">12B</strain>
    </source>
</reference>
<evidence type="ECO:0000256" key="1">
    <source>
        <dbReference type="SAM" id="MobiDB-lite"/>
    </source>
</evidence>
<dbReference type="Pfam" id="PF01713">
    <property type="entry name" value="Smr"/>
    <property type="match status" value="1"/>
</dbReference>
<feature type="domain" description="Smr" evidence="2">
    <location>
        <begin position="312"/>
        <end position="372"/>
    </location>
</feature>
<feature type="domain" description="DUF2027" evidence="3">
    <location>
        <begin position="97"/>
        <end position="222"/>
    </location>
</feature>
<dbReference type="Gene3D" id="3.30.1370.110">
    <property type="match status" value="1"/>
</dbReference>
<dbReference type="STRING" id="1702214.AL399_08895"/>
<dbReference type="Gene3D" id="2.60.40.1600">
    <property type="entry name" value="Smr-associated-like"/>
    <property type="match status" value="1"/>
</dbReference>
<evidence type="ECO:0000259" key="3">
    <source>
        <dbReference type="Pfam" id="PF09640"/>
    </source>
</evidence>
<dbReference type="EMBL" id="LIIK01000063">
    <property type="protein sequence ID" value="KQM08154.1"/>
    <property type="molecule type" value="Genomic_DNA"/>
</dbReference>
<dbReference type="AlphaFoldDB" id="A0A0Q4B6M9"/>
<dbReference type="Pfam" id="PF09640">
    <property type="entry name" value="DUF2027"/>
    <property type="match status" value="1"/>
</dbReference>
<comment type="caution">
    <text evidence="4">The sequence shown here is derived from an EMBL/GenBank/DDBJ whole genome shotgun (WGS) entry which is preliminary data.</text>
</comment>
<dbReference type="InterPro" id="IPR036063">
    <property type="entry name" value="Smr_dom_sf"/>
</dbReference>
<evidence type="ECO:0000313" key="5">
    <source>
        <dbReference type="Proteomes" id="UP000054172"/>
    </source>
</evidence>
<gene>
    <name evidence="4" type="ORF">AL399_08895</name>
</gene>
<dbReference type="InterPro" id="IPR018598">
    <property type="entry name" value="DUF2027"/>
</dbReference>
<accession>A0A0Q4B6M9</accession>
<keyword evidence="5" id="KW-1185">Reference proteome</keyword>
<feature type="compositionally biased region" description="Low complexity" evidence="1">
    <location>
        <begin position="58"/>
        <end position="73"/>
    </location>
</feature>
<dbReference type="PATRIC" id="fig|1702214.3.peg.486"/>
<evidence type="ECO:0000259" key="2">
    <source>
        <dbReference type="Pfam" id="PF01713"/>
    </source>
</evidence>
<dbReference type="Proteomes" id="UP000054172">
    <property type="component" value="Unassembled WGS sequence"/>
</dbReference>
<dbReference type="InterPro" id="IPR002625">
    <property type="entry name" value="Smr_dom"/>
</dbReference>